<name>A0ABM1MUM6_NICVS</name>
<dbReference type="PROSITE" id="PS51465">
    <property type="entry name" value="KAZAL_2"/>
    <property type="match status" value="4"/>
</dbReference>
<dbReference type="SUPFAM" id="SSF100895">
    <property type="entry name" value="Kazal-type serine protease inhibitors"/>
    <property type="match status" value="4"/>
</dbReference>
<gene>
    <name evidence="7" type="primary">LOC108563942</name>
</gene>
<feature type="domain" description="Kazal-like" evidence="5">
    <location>
        <begin position="16"/>
        <end position="65"/>
    </location>
</feature>
<evidence type="ECO:0000256" key="3">
    <source>
        <dbReference type="ARBA" id="ARBA00023157"/>
    </source>
</evidence>
<dbReference type="InterPro" id="IPR036058">
    <property type="entry name" value="Kazal_dom_sf"/>
</dbReference>
<dbReference type="PANTHER" id="PTHR21179:SF0">
    <property type="entry name" value="SERINE PROTEASE INHIBITOR KAZAL-TYPE 4"/>
    <property type="match status" value="1"/>
</dbReference>
<keyword evidence="7" id="KW-0646">Protease inhibitor</keyword>
<keyword evidence="7" id="KW-0722">Serine protease inhibitor</keyword>
<dbReference type="CDD" id="cd00104">
    <property type="entry name" value="KAZAL_FS"/>
    <property type="match status" value="3"/>
</dbReference>
<evidence type="ECO:0000256" key="2">
    <source>
        <dbReference type="ARBA" id="ARBA00022525"/>
    </source>
</evidence>
<dbReference type="RefSeq" id="XP_017778276.1">
    <property type="nucleotide sequence ID" value="XM_017922787.1"/>
</dbReference>
<feature type="domain" description="Kazal-like" evidence="5">
    <location>
        <begin position="170"/>
        <end position="218"/>
    </location>
</feature>
<proteinExistence type="predicted"/>
<feature type="chain" id="PRO_5046806054" evidence="4">
    <location>
        <begin position="19"/>
        <end position="218"/>
    </location>
</feature>
<dbReference type="PANTHER" id="PTHR21179">
    <property type="entry name" value="SERINE-TYPE ENDOPEPTIDASE INHIBITOR"/>
    <property type="match status" value="1"/>
</dbReference>
<dbReference type="GeneID" id="108563942"/>
<evidence type="ECO:0000313" key="7">
    <source>
        <dbReference type="RefSeq" id="XP_017778276.1"/>
    </source>
</evidence>
<feature type="domain" description="Kazal-like" evidence="5">
    <location>
        <begin position="111"/>
        <end position="167"/>
    </location>
</feature>
<dbReference type="Gene3D" id="3.30.60.30">
    <property type="match status" value="4"/>
</dbReference>
<evidence type="ECO:0000256" key="1">
    <source>
        <dbReference type="ARBA" id="ARBA00004613"/>
    </source>
</evidence>
<protein>
    <submittedName>
        <fullName evidence="7">Serine protease inhibitor dipetalogastin-like</fullName>
    </submittedName>
</protein>
<reference evidence="7" key="1">
    <citation type="submission" date="2025-08" db="UniProtKB">
        <authorList>
            <consortium name="RefSeq"/>
        </authorList>
    </citation>
    <scope>IDENTIFICATION</scope>
    <source>
        <tissue evidence="7">Whole Larva</tissue>
    </source>
</reference>
<accession>A0ABM1MUM6</accession>
<dbReference type="Pfam" id="PF00050">
    <property type="entry name" value="Kazal_1"/>
    <property type="match status" value="4"/>
</dbReference>
<keyword evidence="6" id="KW-1185">Reference proteome</keyword>
<keyword evidence="4" id="KW-0732">Signal</keyword>
<comment type="subcellular location">
    <subcellularLocation>
        <location evidence="1">Secreted</location>
    </subcellularLocation>
</comment>
<dbReference type="InterPro" id="IPR002350">
    <property type="entry name" value="Kazal_dom"/>
</dbReference>
<dbReference type="InterPro" id="IPR039932">
    <property type="entry name" value="Spink4-like"/>
</dbReference>
<dbReference type="GO" id="GO:0004867">
    <property type="term" value="F:serine-type endopeptidase inhibitor activity"/>
    <property type="evidence" value="ECO:0007669"/>
    <property type="project" value="UniProtKB-KW"/>
</dbReference>
<feature type="signal peptide" evidence="4">
    <location>
        <begin position="1"/>
        <end position="18"/>
    </location>
</feature>
<keyword evidence="2" id="KW-0964">Secreted</keyword>
<evidence type="ECO:0000313" key="6">
    <source>
        <dbReference type="Proteomes" id="UP000695000"/>
    </source>
</evidence>
<feature type="domain" description="Kazal-like" evidence="5">
    <location>
        <begin position="70"/>
        <end position="106"/>
    </location>
</feature>
<evidence type="ECO:0000259" key="5">
    <source>
        <dbReference type="PROSITE" id="PS51465"/>
    </source>
</evidence>
<sequence length="218" mass="23818">MRIIIFAFAAAVLVLAVADNNCPCSSEYLPVCGSNGKTYPNLCSLQCDQKNDTSLKLLYTGKCGFPTEMETRDSQCPCTKEVNPVCGNNEVTYANPCLLRCEQKTDGVLQFLYPGNCGVPVFDCPCTRDLNSVCGTNGFTYTNPCLFRCAKETFDSIGVAYSGECGNPRESRNVDCPCSFGYLPVCGSSGVTYDNKCLLECDQKRDTTLTLLHYGFCE</sequence>
<keyword evidence="3" id="KW-1015">Disulfide bond</keyword>
<dbReference type="SMART" id="SM00280">
    <property type="entry name" value="KAZAL"/>
    <property type="match status" value="4"/>
</dbReference>
<organism evidence="6 7">
    <name type="scientific">Nicrophorus vespilloides</name>
    <name type="common">Boreal carrion beetle</name>
    <dbReference type="NCBI Taxonomy" id="110193"/>
    <lineage>
        <taxon>Eukaryota</taxon>
        <taxon>Metazoa</taxon>
        <taxon>Ecdysozoa</taxon>
        <taxon>Arthropoda</taxon>
        <taxon>Hexapoda</taxon>
        <taxon>Insecta</taxon>
        <taxon>Pterygota</taxon>
        <taxon>Neoptera</taxon>
        <taxon>Endopterygota</taxon>
        <taxon>Coleoptera</taxon>
        <taxon>Polyphaga</taxon>
        <taxon>Staphyliniformia</taxon>
        <taxon>Silphidae</taxon>
        <taxon>Nicrophorinae</taxon>
        <taxon>Nicrophorus</taxon>
    </lineage>
</organism>
<dbReference type="Proteomes" id="UP000695000">
    <property type="component" value="Unplaced"/>
</dbReference>
<dbReference type="PROSITE" id="PS00282">
    <property type="entry name" value="KAZAL_1"/>
    <property type="match status" value="2"/>
</dbReference>
<evidence type="ECO:0000256" key="4">
    <source>
        <dbReference type="SAM" id="SignalP"/>
    </source>
</evidence>